<keyword evidence="2" id="KW-1185">Reference proteome</keyword>
<evidence type="ECO:0000313" key="2">
    <source>
        <dbReference type="Proteomes" id="UP001281147"/>
    </source>
</evidence>
<name>A0ACC3NP59_9PEZI</name>
<reference evidence="1" key="1">
    <citation type="submission" date="2023-07" db="EMBL/GenBank/DDBJ databases">
        <title>Black Yeasts Isolated from many extreme environments.</title>
        <authorList>
            <person name="Coleine C."/>
            <person name="Stajich J.E."/>
            <person name="Selbmann L."/>
        </authorList>
    </citation>
    <scope>NUCLEOTIDE SEQUENCE</scope>
    <source>
        <strain evidence="1">CCFEE 5714</strain>
    </source>
</reference>
<proteinExistence type="predicted"/>
<organism evidence="1 2">
    <name type="scientific">Vermiconidia calcicola</name>
    <dbReference type="NCBI Taxonomy" id="1690605"/>
    <lineage>
        <taxon>Eukaryota</taxon>
        <taxon>Fungi</taxon>
        <taxon>Dikarya</taxon>
        <taxon>Ascomycota</taxon>
        <taxon>Pezizomycotina</taxon>
        <taxon>Dothideomycetes</taxon>
        <taxon>Dothideomycetidae</taxon>
        <taxon>Mycosphaerellales</taxon>
        <taxon>Extremaceae</taxon>
        <taxon>Vermiconidia</taxon>
    </lineage>
</organism>
<protein>
    <submittedName>
        <fullName evidence="1">Uncharacterized protein</fullName>
    </submittedName>
</protein>
<accession>A0ACC3NP59</accession>
<evidence type="ECO:0000313" key="1">
    <source>
        <dbReference type="EMBL" id="KAK3720157.1"/>
    </source>
</evidence>
<dbReference type="EMBL" id="JAUTXU010000023">
    <property type="protein sequence ID" value="KAK3720157.1"/>
    <property type="molecule type" value="Genomic_DNA"/>
</dbReference>
<gene>
    <name evidence="1" type="ORF">LTR37_003981</name>
</gene>
<sequence length="438" mass="48892">MSVNPRANSNFGSFVRAGMGQHPAFVRNSYQPLLQLQIPSSSLHGHQHAAAYFGQRPYEAALHHAPCSAPRYQHALTMNTTIGPNMLFEDLIHYPSEPYPVSKLESTPPLLEQSMPSSFSFRPLEGIETTPSTFVEPCQVESSPLLPTPMVLSSEVDVSKYENVPVEDWVMAPTAYSPSSPSATDSFRSGPYTPISDYGSSSAGPCFEQHYGQNVSGAINNTGYPPFSRNGSITSQLPVFFPNSFAADAPWYTRTGSSDNTFPCYAPVPSSTYMDFQSSSHEPDSASPQDIERPVSSQCAHSSSSASSSPASFIADDTVAERQQRNELLVEMRRKGHSYREIKRLGDFKEAESTLRGRVRMLTKEKWERVRKPQWKHRDVTLLRRAVKYYVREDAASPCSRRGAKKMPWKKVSEWMHERGSSYFFAPATCAKKWEELG</sequence>
<dbReference type="Proteomes" id="UP001281147">
    <property type="component" value="Unassembled WGS sequence"/>
</dbReference>
<comment type="caution">
    <text evidence="1">The sequence shown here is derived from an EMBL/GenBank/DDBJ whole genome shotgun (WGS) entry which is preliminary data.</text>
</comment>